<evidence type="ECO:0000256" key="1">
    <source>
        <dbReference type="ARBA" id="ARBA00001933"/>
    </source>
</evidence>
<dbReference type="EMBL" id="AAJBFP010000006">
    <property type="protein sequence ID" value="ECK2813132.1"/>
    <property type="molecule type" value="Genomic_DNA"/>
</dbReference>
<comment type="similarity">
    <text evidence="2">Belongs to the class-I pyridoxal-phosphate-dependent aminotransferase family.</text>
</comment>
<dbReference type="InterPro" id="IPR004839">
    <property type="entry name" value="Aminotransferase_I/II_large"/>
</dbReference>
<dbReference type="AlphaFoldDB" id="A0A6C7NA53"/>
<name>A0A6C7NA53_CAMCO</name>
<dbReference type="GO" id="GO:0006520">
    <property type="term" value="P:amino acid metabolic process"/>
    <property type="evidence" value="ECO:0007669"/>
    <property type="project" value="InterPro"/>
</dbReference>
<organism evidence="7">
    <name type="scientific">Campylobacter coli</name>
    <dbReference type="NCBI Taxonomy" id="195"/>
    <lineage>
        <taxon>Bacteria</taxon>
        <taxon>Pseudomonadati</taxon>
        <taxon>Campylobacterota</taxon>
        <taxon>Epsilonproteobacteria</taxon>
        <taxon>Campylobacterales</taxon>
        <taxon>Campylobacteraceae</taxon>
        <taxon>Campylobacter</taxon>
    </lineage>
</organism>
<sequence>MLTQRSQVLEESITLAITALANELKAKGEDVISFSAGEPDFDTPQTIKNAAIAAIEKGCGKYTAVAGIADVLKAIQNKLKKDNNLSYETSEIITNVGAKHSLFECIECLVEEGDEVIIPSPYWVSYPEMVKFAGGKPVFIEGLEENGFKINAEQLKKAITPKTKILMLNSPSNPVGSIYNKEELLSIAKVLEGTKIIVLSDEMYEKLRYDGFEFVAFASVSEDALNRTVTINGLSKCGAMPGWRFGYMASKNKALISAVKRLQGQSTSNICSITQHAAIPALNGECDEDIEKMRQAFEKRRDLALNMLHQIPNISVYKPEGAFYLFVNTQKIEKDSMKFCQKLLEQEKVAVVPGIGFGMDGYFRLSYATSDELIKKGIERIANFIKIINNSRFKT</sequence>
<accession>A0A6C7NA53</accession>
<dbReference type="GO" id="GO:0030170">
    <property type="term" value="F:pyridoxal phosphate binding"/>
    <property type="evidence" value="ECO:0007669"/>
    <property type="project" value="InterPro"/>
</dbReference>
<dbReference type="InterPro" id="IPR015422">
    <property type="entry name" value="PyrdxlP-dep_Trfase_small"/>
</dbReference>
<dbReference type="InterPro" id="IPR015421">
    <property type="entry name" value="PyrdxlP-dep_Trfase_major"/>
</dbReference>
<dbReference type="InterPro" id="IPR015424">
    <property type="entry name" value="PyrdxlP-dep_Trfase"/>
</dbReference>
<protein>
    <submittedName>
        <fullName evidence="7">Pyridoxal phosphate-dependent aminotransferase</fullName>
    </submittedName>
</protein>
<feature type="domain" description="Aminotransferase class I/classII large" evidence="6">
    <location>
        <begin position="30"/>
        <end position="381"/>
    </location>
</feature>
<dbReference type="GO" id="GO:0008483">
    <property type="term" value="F:transaminase activity"/>
    <property type="evidence" value="ECO:0007669"/>
    <property type="project" value="UniProtKB-KW"/>
</dbReference>
<dbReference type="CDD" id="cd00609">
    <property type="entry name" value="AAT_like"/>
    <property type="match status" value="1"/>
</dbReference>
<evidence type="ECO:0000256" key="5">
    <source>
        <dbReference type="ARBA" id="ARBA00022898"/>
    </source>
</evidence>
<dbReference type="SUPFAM" id="SSF53383">
    <property type="entry name" value="PLP-dependent transferases"/>
    <property type="match status" value="1"/>
</dbReference>
<dbReference type="PANTHER" id="PTHR46383">
    <property type="entry name" value="ASPARTATE AMINOTRANSFERASE"/>
    <property type="match status" value="1"/>
</dbReference>
<gene>
    <name evidence="7" type="ORF">FQX65_01340</name>
</gene>
<keyword evidence="5" id="KW-0663">Pyridoxal phosphate</keyword>
<comment type="cofactor">
    <cofactor evidence="1">
        <name>pyridoxal 5'-phosphate</name>
        <dbReference type="ChEBI" id="CHEBI:597326"/>
    </cofactor>
</comment>
<evidence type="ECO:0000259" key="6">
    <source>
        <dbReference type="Pfam" id="PF00155"/>
    </source>
</evidence>
<evidence type="ECO:0000256" key="3">
    <source>
        <dbReference type="ARBA" id="ARBA00022576"/>
    </source>
</evidence>
<evidence type="ECO:0000313" key="7">
    <source>
        <dbReference type="EMBL" id="ECK2813132.1"/>
    </source>
</evidence>
<dbReference type="InterPro" id="IPR050596">
    <property type="entry name" value="AspAT/PAT-like"/>
</dbReference>
<keyword evidence="3 7" id="KW-0032">Aminotransferase</keyword>
<reference evidence="7" key="1">
    <citation type="submission" date="2019-07" db="EMBL/GenBank/DDBJ databases">
        <authorList>
            <consortium name="NARMS: The National Antimicrobial Resistance Monitoring System"/>
        </authorList>
    </citation>
    <scope>NUCLEOTIDE SEQUENCE</scope>
    <source>
        <strain evidence="7">FSIS31902397</strain>
    </source>
</reference>
<proteinExistence type="inferred from homology"/>
<dbReference type="PANTHER" id="PTHR46383:SF1">
    <property type="entry name" value="ASPARTATE AMINOTRANSFERASE"/>
    <property type="match status" value="1"/>
</dbReference>
<comment type="caution">
    <text evidence="7">The sequence shown here is derived from an EMBL/GenBank/DDBJ whole genome shotgun (WGS) entry which is preliminary data.</text>
</comment>
<dbReference type="FunFam" id="3.40.640.10:FF:000033">
    <property type="entry name" value="Aspartate aminotransferase"/>
    <property type="match status" value="1"/>
</dbReference>
<dbReference type="Gene3D" id="3.90.1150.10">
    <property type="entry name" value="Aspartate Aminotransferase, domain 1"/>
    <property type="match status" value="1"/>
</dbReference>
<dbReference type="PRINTS" id="PR00753">
    <property type="entry name" value="ACCSYNTHASE"/>
</dbReference>
<dbReference type="Gene3D" id="3.40.640.10">
    <property type="entry name" value="Type I PLP-dependent aspartate aminotransferase-like (Major domain)"/>
    <property type="match status" value="1"/>
</dbReference>
<dbReference type="Pfam" id="PF00155">
    <property type="entry name" value="Aminotran_1_2"/>
    <property type="match status" value="1"/>
</dbReference>
<evidence type="ECO:0000256" key="2">
    <source>
        <dbReference type="ARBA" id="ARBA00007441"/>
    </source>
</evidence>
<keyword evidence="4 7" id="KW-0808">Transferase</keyword>
<evidence type="ECO:0000256" key="4">
    <source>
        <dbReference type="ARBA" id="ARBA00022679"/>
    </source>
</evidence>